<protein>
    <submittedName>
        <fullName evidence="1">Uncharacterized protein</fullName>
    </submittedName>
</protein>
<organism evidence="1">
    <name type="scientific">Octopus bimaculoides</name>
    <name type="common">California two-spotted octopus</name>
    <dbReference type="NCBI Taxonomy" id="37653"/>
    <lineage>
        <taxon>Eukaryota</taxon>
        <taxon>Metazoa</taxon>
        <taxon>Spiralia</taxon>
        <taxon>Lophotrochozoa</taxon>
        <taxon>Mollusca</taxon>
        <taxon>Cephalopoda</taxon>
        <taxon>Coleoidea</taxon>
        <taxon>Octopodiformes</taxon>
        <taxon>Octopoda</taxon>
        <taxon>Incirrata</taxon>
        <taxon>Octopodidae</taxon>
        <taxon>Octopus</taxon>
    </lineage>
</organism>
<sequence length="54" mass="6211">MTTCLIRVHQAHASQPYVRDIVISYQNKQRITSQVEPSLNFFFRSSSLSRSKGP</sequence>
<dbReference type="EMBL" id="KQ416802">
    <property type="protein sequence ID" value="KOF95125.1"/>
    <property type="molecule type" value="Genomic_DNA"/>
</dbReference>
<dbReference type="AlphaFoldDB" id="A0A0L8I257"/>
<proteinExistence type="predicted"/>
<evidence type="ECO:0000313" key="1">
    <source>
        <dbReference type="EMBL" id="KOF95125.1"/>
    </source>
</evidence>
<gene>
    <name evidence="1" type="ORF">OCBIM_22039554mg</name>
</gene>
<name>A0A0L8I257_OCTBM</name>
<accession>A0A0L8I257</accession>
<reference evidence="1" key="1">
    <citation type="submission" date="2015-07" db="EMBL/GenBank/DDBJ databases">
        <title>MeaNS - Measles Nucleotide Surveillance Program.</title>
        <authorList>
            <person name="Tran T."/>
            <person name="Druce J."/>
        </authorList>
    </citation>
    <scope>NUCLEOTIDE SEQUENCE</scope>
    <source>
        <strain evidence="1">UCB-OBI-ISO-001</strain>
        <tissue evidence="1">Gonad</tissue>
    </source>
</reference>